<dbReference type="RefSeq" id="WP_035932107.1">
    <property type="nucleotide sequence ID" value="NZ_AVPL01000002.1"/>
</dbReference>
<dbReference type="AlphaFoldDB" id="A0A0A0K4X1"/>
<dbReference type="STRING" id="1385519.N801_11220"/>
<evidence type="ECO:0000313" key="4">
    <source>
        <dbReference type="Proteomes" id="UP000030013"/>
    </source>
</evidence>
<dbReference type="GO" id="GO:0016747">
    <property type="term" value="F:acyltransferase activity, transferring groups other than amino-acyl groups"/>
    <property type="evidence" value="ECO:0007669"/>
    <property type="project" value="InterPro"/>
</dbReference>
<dbReference type="EMBL" id="AVPL01000002">
    <property type="protein sequence ID" value="KGN42881.1"/>
    <property type="molecule type" value="Genomic_DNA"/>
</dbReference>
<dbReference type="PANTHER" id="PTHR23028:SF53">
    <property type="entry name" value="ACYL_TRANSF_3 DOMAIN-CONTAINING PROTEIN"/>
    <property type="match status" value="1"/>
</dbReference>
<feature type="transmembrane region" description="Helical" evidence="1">
    <location>
        <begin position="177"/>
        <end position="194"/>
    </location>
</feature>
<dbReference type="eggNOG" id="COG1835">
    <property type="taxonomic scope" value="Bacteria"/>
</dbReference>
<feature type="transmembrane region" description="Helical" evidence="1">
    <location>
        <begin position="214"/>
        <end position="231"/>
    </location>
</feature>
<feature type="transmembrane region" description="Helical" evidence="1">
    <location>
        <begin position="238"/>
        <end position="256"/>
    </location>
</feature>
<dbReference type="InterPro" id="IPR050879">
    <property type="entry name" value="Acyltransferase_3"/>
</dbReference>
<keyword evidence="4" id="KW-1185">Reference proteome</keyword>
<evidence type="ECO:0000256" key="1">
    <source>
        <dbReference type="SAM" id="Phobius"/>
    </source>
</evidence>
<feature type="domain" description="Acyltransferase 3" evidence="2">
    <location>
        <begin position="13"/>
        <end position="345"/>
    </location>
</feature>
<feature type="transmembrane region" description="Helical" evidence="1">
    <location>
        <begin position="21"/>
        <end position="43"/>
    </location>
</feature>
<dbReference type="Proteomes" id="UP000030013">
    <property type="component" value="Unassembled WGS sequence"/>
</dbReference>
<accession>A0A0A0K4X1</accession>
<feature type="transmembrane region" description="Helical" evidence="1">
    <location>
        <begin position="332"/>
        <end position="350"/>
    </location>
</feature>
<sequence length="382" mass="41441">MDVTRTRTGPRVAALDGLRGVTIIMVILGHHSLIWPNMALAAVPAVDGLFLGGAVVIFFIVGGYVVTRGLLAERERGALDPLKFYLRRILRLGVQLVPLVLAILMIHKFDPTDPSRSSDTLASIANVLTYTWNYYAIDNVFSARGDLGHLWYLSVQQQVYLVLPLAVLLLGGLRRGFAALLLVGTVAITINRFRVLGDDGWFTASLLTTTRADGLLLGALIAVTLPFLTRWAKWSSTALGLSATAMVALVLLHASFGPLSFLKIWGVMFAVAATVAVTALVVGGPLGMVGRILGTRWLTAVGNASLPLFVWHVPIFVTIARHTPEWSPSLRSIVGLAVLVAVTILAQRFIEEPTRRWLRDSSRFRSRPRDLTPSAGCSSSET</sequence>
<evidence type="ECO:0000259" key="2">
    <source>
        <dbReference type="Pfam" id="PF01757"/>
    </source>
</evidence>
<feature type="transmembrane region" description="Helical" evidence="1">
    <location>
        <begin position="150"/>
        <end position="170"/>
    </location>
</feature>
<name>A0A0A0K4X1_9MICO</name>
<feature type="transmembrane region" description="Helical" evidence="1">
    <location>
        <begin position="49"/>
        <end position="71"/>
    </location>
</feature>
<dbReference type="Pfam" id="PF01757">
    <property type="entry name" value="Acyl_transf_3"/>
    <property type="match status" value="1"/>
</dbReference>
<dbReference type="InterPro" id="IPR002656">
    <property type="entry name" value="Acyl_transf_3_dom"/>
</dbReference>
<proteinExistence type="predicted"/>
<keyword evidence="1" id="KW-1133">Transmembrane helix</keyword>
<dbReference type="PANTHER" id="PTHR23028">
    <property type="entry name" value="ACETYLTRANSFERASE"/>
    <property type="match status" value="1"/>
</dbReference>
<keyword evidence="1" id="KW-0472">Membrane</keyword>
<comment type="caution">
    <text evidence="3">The sequence shown here is derived from an EMBL/GenBank/DDBJ whole genome shotgun (WGS) entry which is preliminary data.</text>
</comment>
<organism evidence="3 4">
    <name type="scientific">Knoellia aerolata DSM 18566</name>
    <dbReference type="NCBI Taxonomy" id="1385519"/>
    <lineage>
        <taxon>Bacteria</taxon>
        <taxon>Bacillati</taxon>
        <taxon>Actinomycetota</taxon>
        <taxon>Actinomycetes</taxon>
        <taxon>Micrococcales</taxon>
        <taxon>Intrasporangiaceae</taxon>
        <taxon>Knoellia</taxon>
    </lineage>
</organism>
<reference evidence="3 4" key="1">
    <citation type="submission" date="2013-08" db="EMBL/GenBank/DDBJ databases">
        <title>The genome sequence of Knoellia aerolata.</title>
        <authorList>
            <person name="Zhu W."/>
            <person name="Wang G."/>
        </authorList>
    </citation>
    <scope>NUCLEOTIDE SEQUENCE [LARGE SCALE GENOMIC DNA]</scope>
    <source>
        <strain evidence="3 4">DSM 18566</strain>
    </source>
</reference>
<evidence type="ECO:0000313" key="3">
    <source>
        <dbReference type="EMBL" id="KGN42881.1"/>
    </source>
</evidence>
<dbReference type="GO" id="GO:0009103">
    <property type="term" value="P:lipopolysaccharide biosynthetic process"/>
    <property type="evidence" value="ECO:0007669"/>
    <property type="project" value="TreeGrafter"/>
</dbReference>
<feature type="transmembrane region" description="Helical" evidence="1">
    <location>
        <begin position="298"/>
        <end position="320"/>
    </location>
</feature>
<dbReference type="OrthoDB" id="4865110at2"/>
<keyword evidence="1" id="KW-0812">Transmembrane</keyword>
<feature type="transmembrane region" description="Helical" evidence="1">
    <location>
        <begin position="92"/>
        <end position="109"/>
    </location>
</feature>
<feature type="transmembrane region" description="Helical" evidence="1">
    <location>
        <begin position="262"/>
        <end position="286"/>
    </location>
</feature>
<protein>
    <recommendedName>
        <fullName evidence="2">Acyltransferase 3 domain-containing protein</fullName>
    </recommendedName>
</protein>
<gene>
    <name evidence="3" type="ORF">N801_11220</name>
</gene>
<dbReference type="GO" id="GO:0016020">
    <property type="term" value="C:membrane"/>
    <property type="evidence" value="ECO:0007669"/>
    <property type="project" value="TreeGrafter"/>
</dbReference>